<name>A0A919AXD0_9PROT</name>
<organism evidence="10 11">
    <name type="scientific">Kordiimonas sediminis</name>
    <dbReference type="NCBI Taxonomy" id="1735581"/>
    <lineage>
        <taxon>Bacteria</taxon>
        <taxon>Pseudomonadati</taxon>
        <taxon>Pseudomonadota</taxon>
        <taxon>Alphaproteobacteria</taxon>
        <taxon>Kordiimonadales</taxon>
        <taxon>Kordiimonadaceae</taxon>
        <taxon>Kordiimonas</taxon>
    </lineage>
</organism>
<keyword evidence="11" id="KW-1185">Reference proteome</keyword>
<dbReference type="InterPro" id="IPR002549">
    <property type="entry name" value="AI-2E-like"/>
</dbReference>
<evidence type="ECO:0000256" key="9">
    <source>
        <dbReference type="SAM" id="Phobius"/>
    </source>
</evidence>
<reference evidence="10" key="2">
    <citation type="submission" date="2020-09" db="EMBL/GenBank/DDBJ databases">
        <authorList>
            <person name="Sun Q."/>
            <person name="Kim S."/>
        </authorList>
    </citation>
    <scope>NUCLEOTIDE SEQUENCE</scope>
    <source>
        <strain evidence="10">KCTC 42590</strain>
    </source>
</reference>
<evidence type="ECO:0000313" key="11">
    <source>
        <dbReference type="Proteomes" id="UP000630923"/>
    </source>
</evidence>
<evidence type="ECO:0000256" key="6">
    <source>
        <dbReference type="ARBA" id="ARBA00022989"/>
    </source>
</evidence>
<dbReference type="GO" id="GO:0055085">
    <property type="term" value="P:transmembrane transport"/>
    <property type="evidence" value="ECO:0007669"/>
    <property type="project" value="TreeGrafter"/>
</dbReference>
<feature type="transmembrane region" description="Helical" evidence="9">
    <location>
        <begin position="303"/>
        <end position="327"/>
    </location>
</feature>
<evidence type="ECO:0000256" key="3">
    <source>
        <dbReference type="ARBA" id="ARBA00022448"/>
    </source>
</evidence>
<feature type="transmembrane region" description="Helical" evidence="9">
    <location>
        <begin position="220"/>
        <end position="247"/>
    </location>
</feature>
<feature type="transmembrane region" description="Helical" evidence="9">
    <location>
        <begin position="188"/>
        <end position="214"/>
    </location>
</feature>
<evidence type="ECO:0000256" key="5">
    <source>
        <dbReference type="ARBA" id="ARBA00022692"/>
    </source>
</evidence>
<dbReference type="Proteomes" id="UP000630923">
    <property type="component" value="Unassembled WGS sequence"/>
</dbReference>
<sequence length="370" mass="39675">MTATALFFYLTKGILLPFLAGLAVAYFLDPVADKLEEKGVSRSIATVLVLLFFFLIIVGVFLAMWPIIQSQIAGAIIAIPKALAAIRPWFTETATAFAERFNLTLETDIDQILSQYSGTLLDRAKDATGSILRGGLAFFSLLSLLIISPVVAFYMLRDWDLMVAKANSWLPPKNAGIIREQLKLVDEVLAGFVRGQVLVSLAMGTLYAIGWSLVGLDFGLLLGVLAGVLAFVPFVGSLFAVFIALLIGLGQWGADPLQLGLVLGVFGIVQVIESAFLTPKFVGERIGLHPVWVLFSVFAGGELMGFVGVLLALPAAAAIAVLVRFVIDRYLEHHEIGNFGLPAADSIEGTEKNNAEHAAENQPASPEANS</sequence>
<gene>
    <name evidence="10" type="ORF">GCM10017044_23510</name>
</gene>
<protein>
    <submittedName>
        <fullName evidence="10">AI-2E family transporter</fullName>
    </submittedName>
</protein>
<dbReference type="EMBL" id="BNCI01000002">
    <property type="protein sequence ID" value="GHF27708.1"/>
    <property type="molecule type" value="Genomic_DNA"/>
</dbReference>
<evidence type="ECO:0000313" key="10">
    <source>
        <dbReference type="EMBL" id="GHF27708.1"/>
    </source>
</evidence>
<evidence type="ECO:0000256" key="1">
    <source>
        <dbReference type="ARBA" id="ARBA00004651"/>
    </source>
</evidence>
<comment type="subcellular location">
    <subcellularLocation>
        <location evidence="1">Cell membrane</location>
        <topology evidence="1">Multi-pass membrane protein</topology>
    </subcellularLocation>
</comment>
<dbReference type="AlphaFoldDB" id="A0A919AXD0"/>
<feature type="transmembrane region" description="Helical" evidence="9">
    <location>
        <begin position="40"/>
        <end position="65"/>
    </location>
</feature>
<feature type="region of interest" description="Disordered" evidence="8">
    <location>
        <begin position="350"/>
        <end position="370"/>
    </location>
</feature>
<dbReference type="PANTHER" id="PTHR21716">
    <property type="entry name" value="TRANSMEMBRANE PROTEIN"/>
    <property type="match status" value="1"/>
</dbReference>
<dbReference type="Pfam" id="PF01594">
    <property type="entry name" value="AI-2E_transport"/>
    <property type="match status" value="1"/>
</dbReference>
<feature type="transmembrane region" description="Helical" evidence="9">
    <location>
        <begin position="136"/>
        <end position="156"/>
    </location>
</feature>
<dbReference type="PANTHER" id="PTHR21716:SF53">
    <property type="entry name" value="PERMEASE PERM-RELATED"/>
    <property type="match status" value="1"/>
</dbReference>
<keyword evidence="7 9" id="KW-0472">Membrane</keyword>
<proteinExistence type="inferred from homology"/>
<keyword evidence="5 9" id="KW-0812">Transmembrane</keyword>
<reference evidence="10" key="1">
    <citation type="journal article" date="2014" name="Int. J. Syst. Evol. Microbiol.">
        <title>Complete genome sequence of Corynebacterium casei LMG S-19264T (=DSM 44701T), isolated from a smear-ripened cheese.</title>
        <authorList>
            <consortium name="US DOE Joint Genome Institute (JGI-PGF)"/>
            <person name="Walter F."/>
            <person name="Albersmeier A."/>
            <person name="Kalinowski J."/>
            <person name="Ruckert C."/>
        </authorList>
    </citation>
    <scope>NUCLEOTIDE SEQUENCE</scope>
    <source>
        <strain evidence="10">KCTC 42590</strain>
    </source>
</reference>
<keyword evidence="4" id="KW-1003">Cell membrane</keyword>
<evidence type="ECO:0000256" key="2">
    <source>
        <dbReference type="ARBA" id="ARBA00009773"/>
    </source>
</evidence>
<feature type="transmembrane region" description="Helical" evidence="9">
    <location>
        <begin position="6"/>
        <end position="28"/>
    </location>
</feature>
<comment type="caution">
    <text evidence="10">The sequence shown here is derived from an EMBL/GenBank/DDBJ whole genome shotgun (WGS) entry which is preliminary data.</text>
</comment>
<evidence type="ECO:0000256" key="4">
    <source>
        <dbReference type="ARBA" id="ARBA00022475"/>
    </source>
</evidence>
<accession>A0A919AXD0</accession>
<evidence type="ECO:0000256" key="7">
    <source>
        <dbReference type="ARBA" id="ARBA00023136"/>
    </source>
</evidence>
<comment type="similarity">
    <text evidence="2">Belongs to the autoinducer-2 exporter (AI-2E) (TC 2.A.86) family.</text>
</comment>
<keyword evidence="3" id="KW-0813">Transport</keyword>
<dbReference type="GO" id="GO:0005886">
    <property type="term" value="C:plasma membrane"/>
    <property type="evidence" value="ECO:0007669"/>
    <property type="project" value="UniProtKB-SubCell"/>
</dbReference>
<feature type="compositionally biased region" description="Basic and acidic residues" evidence="8">
    <location>
        <begin position="350"/>
        <end position="359"/>
    </location>
</feature>
<keyword evidence="6 9" id="KW-1133">Transmembrane helix</keyword>
<evidence type="ECO:0000256" key="8">
    <source>
        <dbReference type="SAM" id="MobiDB-lite"/>
    </source>
</evidence>